<evidence type="ECO:0000313" key="2">
    <source>
        <dbReference type="EMBL" id="QHT98003.1"/>
    </source>
</evidence>
<feature type="region of interest" description="Disordered" evidence="1">
    <location>
        <begin position="1"/>
        <end position="26"/>
    </location>
</feature>
<dbReference type="EMBL" id="MN740286">
    <property type="protein sequence ID" value="QHT98003.1"/>
    <property type="molecule type" value="Genomic_DNA"/>
</dbReference>
<dbReference type="AlphaFoldDB" id="A0A6C0J2X4"/>
<name>A0A6C0J2X4_9ZZZZ</name>
<accession>A0A6C0J2X4</accession>
<feature type="compositionally biased region" description="Polar residues" evidence="1">
    <location>
        <begin position="8"/>
        <end position="19"/>
    </location>
</feature>
<protein>
    <submittedName>
        <fullName evidence="2">Uncharacterized protein</fullName>
    </submittedName>
</protein>
<reference evidence="2" key="1">
    <citation type="journal article" date="2020" name="Nature">
        <title>Giant virus diversity and host interactions through global metagenomics.</title>
        <authorList>
            <person name="Schulz F."/>
            <person name="Roux S."/>
            <person name="Paez-Espino D."/>
            <person name="Jungbluth S."/>
            <person name="Walsh D.A."/>
            <person name="Denef V.J."/>
            <person name="McMahon K.D."/>
            <person name="Konstantinidis K.T."/>
            <person name="Eloe-Fadrosh E.A."/>
            <person name="Kyrpides N.C."/>
            <person name="Woyke T."/>
        </authorList>
    </citation>
    <scope>NUCLEOTIDE SEQUENCE</scope>
    <source>
        <strain evidence="2">GVMAG-M-3300025626-8</strain>
    </source>
</reference>
<evidence type="ECO:0000256" key="1">
    <source>
        <dbReference type="SAM" id="MobiDB-lite"/>
    </source>
</evidence>
<sequence length="41" mass="4674">MTPIPKNPKSQKPRPQTPNKWVGGQLHRVPCDAQPLFVHML</sequence>
<organism evidence="2">
    <name type="scientific">viral metagenome</name>
    <dbReference type="NCBI Taxonomy" id="1070528"/>
    <lineage>
        <taxon>unclassified sequences</taxon>
        <taxon>metagenomes</taxon>
        <taxon>organismal metagenomes</taxon>
    </lineage>
</organism>
<proteinExistence type="predicted"/>